<proteinExistence type="predicted"/>
<organism evidence="2 3">
    <name type="scientific">Leersia perrieri</name>
    <dbReference type="NCBI Taxonomy" id="77586"/>
    <lineage>
        <taxon>Eukaryota</taxon>
        <taxon>Viridiplantae</taxon>
        <taxon>Streptophyta</taxon>
        <taxon>Embryophyta</taxon>
        <taxon>Tracheophyta</taxon>
        <taxon>Spermatophyta</taxon>
        <taxon>Magnoliopsida</taxon>
        <taxon>Liliopsida</taxon>
        <taxon>Poales</taxon>
        <taxon>Poaceae</taxon>
        <taxon>BOP clade</taxon>
        <taxon>Oryzoideae</taxon>
        <taxon>Oryzeae</taxon>
        <taxon>Oryzinae</taxon>
        <taxon>Leersia</taxon>
    </lineage>
</organism>
<protein>
    <recommendedName>
        <fullName evidence="4">Lipoprotein</fullName>
    </recommendedName>
</protein>
<dbReference type="AlphaFoldDB" id="A0A0D9WEU5"/>
<dbReference type="HOGENOM" id="CLU_2852916_0_0_1"/>
<feature type="signal peptide" evidence="1">
    <location>
        <begin position="1"/>
        <end position="32"/>
    </location>
</feature>
<evidence type="ECO:0000313" key="2">
    <source>
        <dbReference type="EnsemblPlants" id="LPERR05G08550.1"/>
    </source>
</evidence>
<evidence type="ECO:0000313" key="3">
    <source>
        <dbReference type="Proteomes" id="UP000032180"/>
    </source>
</evidence>
<keyword evidence="3" id="KW-1185">Reference proteome</keyword>
<dbReference type="Gramene" id="LPERR05G08550.1">
    <property type="protein sequence ID" value="LPERR05G08550.1"/>
    <property type="gene ID" value="LPERR05G08550"/>
</dbReference>
<keyword evidence="1" id="KW-0732">Signal</keyword>
<dbReference type="Proteomes" id="UP000032180">
    <property type="component" value="Chromosome 5"/>
</dbReference>
<sequence length="65" mass="6814">MAALMDETLLGLCGVLLSGCISSSLWVGDVEAKEVSAVAHTADCILSEPLAIGLVGRLCELFQHR</sequence>
<feature type="chain" id="PRO_5002348944" description="Lipoprotein" evidence="1">
    <location>
        <begin position="33"/>
        <end position="65"/>
    </location>
</feature>
<accession>A0A0D9WEU5</accession>
<evidence type="ECO:0000256" key="1">
    <source>
        <dbReference type="SAM" id="SignalP"/>
    </source>
</evidence>
<evidence type="ECO:0008006" key="4">
    <source>
        <dbReference type="Google" id="ProtNLM"/>
    </source>
</evidence>
<reference evidence="2 3" key="1">
    <citation type="submission" date="2012-08" db="EMBL/GenBank/DDBJ databases">
        <title>Oryza genome evolution.</title>
        <authorList>
            <person name="Wing R.A."/>
        </authorList>
    </citation>
    <scope>NUCLEOTIDE SEQUENCE</scope>
</reference>
<name>A0A0D9WEU5_9ORYZ</name>
<reference evidence="3" key="2">
    <citation type="submission" date="2013-12" db="EMBL/GenBank/DDBJ databases">
        <authorList>
            <person name="Yu Y."/>
            <person name="Lee S."/>
            <person name="de Baynast K."/>
            <person name="Wissotski M."/>
            <person name="Liu L."/>
            <person name="Talag J."/>
            <person name="Goicoechea J."/>
            <person name="Angelova A."/>
            <person name="Jetty R."/>
            <person name="Kudrna D."/>
            <person name="Golser W."/>
            <person name="Rivera L."/>
            <person name="Zhang J."/>
            <person name="Wing R."/>
        </authorList>
    </citation>
    <scope>NUCLEOTIDE SEQUENCE</scope>
</reference>
<reference evidence="2" key="3">
    <citation type="submission" date="2015-04" db="UniProtKB">
        <authorList>
            <consortium name="EnsemblPlants"/>
        </authorList>
    </citation>
    <scope>IDENTIFICATION</scope>
</reference>
<dbReference type="EnsemblPlants" id="LPERR05G08550.1">
    <property type="protein sequence ID" value="LPERR05G08550.1"/>
    <property type="gene ID" value="LPERR05G08550"/>
</dbReference>